<evidence type="ECO:0000313" key="1">
    <source>
        <dbReference type="EMBL" id="GGK54551.1"/>
    </source>
</evidence>
<reference evidence="1 2" key="1">
    <citation type="journal article" date="2014" name="Int. J. Syst. Evol. Microbiol.">
        <title>Complete genome sequence of Corynebacterium casei LMG S-19264T (=DSM 44701T), isolated from a smear-ripened cheese.</title>
        <authorList>
            <consortium name="US DOE Joint Genome Institute (JGI-PGF)"/>
            <person name="Walter F."/>
            <person name="Albersmeier A."/>
            <person name="Kalinowski J."/>
            <person name="Ruckert C."/>
        </authorList>
    </citation>
    <scope>NUCLEOTIDE SEQUENCE [LARGE SCALE GENOMIC DNA]</scope>
    <source>
        <strain evidence="1 2">CGMCC 1.9161</strain>
    </source>
</reference>
<protein>
    <recommendedName>
        <fullName evidence="3">Transposase</fullName>
    </recommendedName>
</protein>
<accession>A0A917VA19</accession>
<comment type="caution">
    <text evidence="1">The sequence shown here is derived from an EMBL/GenBank/DDBJ whole genome shotgun (WGS) entry which is preliminary data.</text>
</comment>
<dbReference type="AlphaFoldDB" id="A0A917VA19"/>
<gene>
    <name evidence="1" type="ORF">GCM10011322_46660</name>
</gene>
<evidence type="ECO:0000313" key="2">
    <source>
        <dbReference type="Proteomes" id="UP000600449"/>
    </source>
</evidence>
<dbReference type="EMBL" id="BMMF01000020">
    <property type="protein sequence ID" value="GGK54551.1"/>
    <property type="molecule type" value="Genomic_DNA"/>
</dbReference>
<sequence>MRLRLRALADMITRIVKGHPKSALDELLPWVYAITSTSTRRLERSERIEGGQLVGTRAAGEDLTHVIRLSPRQQEERSCFIACLP</sequence>
<proteinExistence type="predicted"/>
<name>A0A917VA19_9HYPH</name>
<keyword evidence="2" id="KW-1185">Reference proteome</keyword>
<dbReference type="Proteomes" id="UP000600449">
    <property type="component" value="Unassembled WGS sequence"/>
</dbReference>
<evidence type="ECO:0008006" key="3">
    <source>
        <dbReference type="Google" id="ProtNLM"/>
    </source>
</evidence>
<organism evidence="1 2">
    <name type="scientific">Salinarimonas ramus</name>
    <dbReference type="NCBI Taxonomy" id="690164"/>
    <lineage>
        <taxon>Bacteria</taxon>
        <taxon>Pseudomonadati</taxon>
        <taxon>Pseudomonadota</taxon>
        <taxon>Alphaproteobacteria</taxon>
        <taxon>Hyphomicrobiales</taxon>
        <taxon>Salinarimonadaceae</taxon>
        <taxon>Salinarimonas</taxon>
    </lineage>
</organism>